<feature type="compositionally biased region" description="Polar residues" evidence="1">
    <location>
        <begin position="809"/>
        <end position="823"/>
    </location>
</feature>
<reference evidence="2 3" key="1">
    <citation type="journal article" date="2015" name="BMC Genomics">
        <title>Gene expression during zombie ant biting behavior reflects the complexity underlying fungal parasitic behavioral manipulation.</title>
        <authorList>
            <person name="de Bekker C."/>
            <person name="Ohm R.A."/>
            <person name="Loreto R.G."/>
            <person name="Sebastian A."/>
            <person name="Albert I."/>
            <person name="Merrow M."/>
            <person name="Brachmann A."/>
            <person name="Hughes D.P."/>
        </authorList>
    </citation>
    <scope>NUCLEOTIDE SEQUENCE [LARGE SCALE GENOMIC DNA]</scope>
    <source>
        <strain evidence="2 3">SC16a</strain>
    </source>
</reference>
<name>A0A2A9PB68_OPHUN</name>
<dbReference type="EMBL" id="LAZP02000321">
    <property type="protein sequence ID" value="PFH58167.1"/>
    <property type="molecule type" value="Genomic_DNA"/>
</dbReference>
<protein>
    <recommendedName>
        <fullName evidence="4">Fungal N-terminal domain-containing protein</fullName>
    </recommendedName>
</protein>
<feature type="region of interest" description="Disordered" evidence="1">
    <location>
        <begin position="751"/>
        <end position="846"/>
    </location>
</feature>
<feature type="region of interest" description="Disordered" evidence="1">
    <location>
        <begin position="882"/>
        <end position="902"/>
    </location>
</feature>
<feature type="compositionally biased region" description="Polar residues" evidence="1">
    <location>
        <begin position="950"/>
        <end position="961"/>
    </location>
</feature>
<organism evidence="2 3">
    <name type="scientific">Ophiocordyceps unilateralis</name>
    <name type="common">Zombie-ant fungus</name>
    <name type="synonym">Torrubia unilateralis</name>
    <dbReference type="NCBI Taxonomy" id="268505"/>
    <lineage>
        <taxon>Eukaryota</taxon>
        <taxon>Fungi</taxon>
        <taxon>Dikarya</taxon>
        <taxon>Ascomycota</taxon>
        <taxon>Pezizomycotina</taxon>
        <taxon>Sordariomycetes</taxon>
        <taxon>Hypocreomycetidae</taxon>
        <taxon>Hypocreales</taxon>
        <taxon>Ophiocordycipitaceae</taxon>
        <taxon>Ophiocordyceps</taxon>
    </lineage>
</organism>
<sequence length="993" mass="110980">MANNDNLVVSPQATTITTTTRPWRPPPPLVSYPHPCKHHGGVSIAYCMVINTAGPSSPAETPTQSVPPHGSLLHLRSNGDAGRVVNQGSALWDFSKCAANAHSQVEGLAQEVSMLTGSLTSIEKTLMRFQSQSPSRALADQDVHHQCRLALRNCELTLDELKELVDAIKKTAASNRLWRFKTAIDLSTHSGKLDEFRAKMNRSNAALQTMLHTLIVFACPPSFSLSLQSNLSQNRIVADLRRLNTSIEKVRKLSMQRERHDDADDRARQNLRHLAQAARNFHSVASVQGGEGSSVTASSWRRDAVMTTSSVVVGDDMSSLRRMRLHDYVYSNVTEVEDDDDGLLSQMPLVQVLEDFALAHMKRRRFHQAADFLQQAILQQKKKAVDDDDDDMLIRLQTRLALCHLFQGDRDNVVATVTKLATAAAAADENDDQSSFGLDVYNLMHALALTYLAEYDFDGAEKWCRRALRAKEKLLGMSHAETLETLGLLAWIYKMSDNLVMKEVIRRIMPIGFRYSHPPDELAFIARHTRLLPIELASWNSFIIPDVVVELDGQEAIHHTTTTTTTTTTTMACVETQVKTAVSRSEKLLVDTSKEVVIRPEITVDDDECAAKPQGSDIKRRLAQMLRTASIRRAVSDPPPMMAEAGKASVSGEMMKGWLRSRRESVLRKSKSLSRHARLSGSVVERPVVASVEADLETLDAWLAKTCRRRLSVDTDYQLEHVLDNNNNNNNKQPSQLMSFPVFELEGIHRPEPEEEEEEEEDTETVTIIGTHNRRHQGTSSDSSSSSTTTDADRSLHSRVSQPVPRDTLVNNKTEPVREQTQCPAAEEEEEDDDDEEEEEEEDVEQARRAAVALACVLVMMMCCSGASYERMEPQFIINQQHKEADEDRHQLQRHPEGDDASGAELHDAIITIHDDTNQTEHTNHHSGGVVMTCTKHPEQTPPDDDNESSESNNHHQLSNAAKCLETTSGVKRAFSWLKHDDVEYMSRVCCAP</sequence>
<evidence type="ECO:0000256" key="1">
    <source>
        <dbReference type="SAM" id="MobiDB-lite"/>
    </source>
</evidence>
<dbReference type="Pfam" id="PF13374">
    <property type="entry name" value="TPR_10"/>
    <property type="match status" value="1"/>
</dbReference>
<dbReference type="Gene3D" id="1.25.40.10">
    <property type="entry name" value="Tetratricopeptide repeat domain"/>
    <property type="match status" value="1"/>
</dbReference>
<accession>A0A2A9PB68</accession>
<dbReference type="InterPro" id="IPR019734">
    <property type="entry name" value="TPR_rpt"/>
</dbReference>
<gene>
    <name evidence="2" type="ORF">XA68_14090</name>
</gene>
<feature type="compositionally biased region" description="Low complexity" evidence="1">
    <location>
        <begin position="779"/>
        <end position="790"/>
    </location>
</feature>
<dbReference type="Proteomes" id="UP000037136">
    <property type="component" value="Unassembled WGS sequence"/>
</dbReference>
<dbReference type="STRING" id="268505.A0A2A9PB68"/>
<feature type="compositionally biased region" description="Acidic residues" evidence="1">
    <location>
        <begin position="826"/>
        <end position="844"/>
    </location>
</feature>
<evidence type="ECO:0000313" key="3">
    <source>
        <dbReference type="Proteomes" id="UP000037136"/>
    </source>
</evidence>
<reference evidence="2 3" key="2">
    <citation type="journal article" date="2017" name="Sci. Rep.">
        <title>Ant-infecting Ophiocordyceps genomes reveal a high diversity of potential behavioral manipulation genes and a possible major role for enterotoxins.</title>
        <authorList>
            <person name="de Bekker C."/>
            <person name="Ohm R.A."/>
            <person name="Evans H.C."/>
            <person name="Brachmann A."/>
            <person name="Hughes D.P."/>
        </authorList>
    </citation>
    <scope>NUCLEOTIDE SEQUENCE [LARGE SCALE GENOMIC DNA]</scope>
    <source>
        <strain evidence="2 3">SC16a</strain>
    </source>
</reference>
<dbReference type="InterPro" id="IPR011990">
    <property type="entry name" value="TPR-like_helical_dom_sf"/>
</dbReference>
<evidence type="ECO:0000313" key="2">
    <source>
        <dbReference type="EMBL" id="PFH58167.1"/>
    </source>
</evidence>
<keyword evidence="3" id="KW-1185">Reference proteome</keyword>
<dbReference type="SUPFAM" id="SSF48452">
    <property type="entry name" value="TPR-like"/>
    <property type="match status" value="1"/>
</dbReference>
<dbReference type="AlphaFoldDB" id="A0A2A9PB68"/>
<dbReference type="SMART" id="SM00028">
    <property type="entry name" value="TPR"/>
    <property type="match status" value="2"/>
</dbReference>
<proteinExistence type="predicted"/>
<dbReference type="OrthoDB" id="4926256at2759"/>
<feature type="region of interest" description="Disordered" evidence="1">
    <location>
        <begin position="918"/>
        <end position="961"/>
    </location>
</feature>
<comment type="caution">
    <text evidence="2">The sequence shown here is derived from an EMBL/GenBank/DDBJ whole genome shotgun (WGS) entry which is preliminary data.</text>
</comment>
<evidence type="ECO:0008006" key="4">
    <source>
        <dbReference type="Google" id="ProtNLM"/>
    </source>
</evidence>
<feature type="compositionally biased region" description="Basic and acidic residues" evidence="1">
    <location>
        <begin position="882"/>
        <end position="898"/>
    </location>
</feature>
<feature type="compositionally biased region" description="Acidic residues" evidence="1">
    <location>
        <begin position="753"/>
        <end position="764"/>
    </location>
</feature>